<reference evidence="2" key="1">
    <citation type="journal article" date="2020" name="Nature">
        <title>Giant virus diversity and host interactions through global metagenomics.</title>
        <authorList>
            <person name="Schulz F."/>
            <person name="Roux S."/>
            <person name="Paez-Espino D."/>
            <person name="Jungbluth S."/>
            <person name="Walsh D.A."/>
            <person name="Denef V.J."/>
            <person name="McMahon K.D."/>
            <person name="Konstantinidis K.T."/>
            <person name="Eloe-Fadrosh E.A."/>
            <person name="Kyrpides N.C."/>
            <person name="Woyke T."/>
        </authorList>
    </citation>
    <scope>NUCLEOTIDE SEQUENCE</scope>
    <source>
        <strain evidence="2">GVMAG-M-3300023179-71</strain>
    </source>
</reference>
<keyword evidence="1" id="KW-0812">Transmembrane</keyword>
<keyword evidence="1" id="KW-1133">Transmembrane helix</keyword>
<dbReference type="EMBL" id="MN739879">
    <property type="protein sequence ID" value="QHT75508.1"/>
    <property type="molecule type" value="Genomic_DNA"/>
</dbReference>
<name>A0A6C0H4N9_9ZZZZ</name>
<evidence type="ECO:0000313" key="2">
    <source>
        <dbReference type="EMBL" id="QHT75508.1"/>
    </source>
</evidence>
<keyword evidence="1" id="KW-0472">Membrane</keyword>
<accession>A0A6C0H4N9</accession>
<evidence type="ECO:0000256" key="1">
    <source>
        <dbReference type="SAM" id="Phobius"/>
    </source>
</evidence>
<dbReference type="AlphaFoldDB" id="A0A6C0H4N9"/>
<sequence length="122" mass="14317">MGICSSNLENIENEEETEYINSKAIKINIFTLKMNCEEDIEYGDIIIFYVSYEKQKFKNSYIMSFLDNMFRTLLNLTTHFAFSIITNIYCYTMMIIGDIIIFIYNGTIAMYDCILSLDNILL</sequence>
<feature type="transmembrane region" description="Helical" evidence="1">
    <location>
        <begin position="80"/>
        <end position="104"/>
    </location>
</feature>
<protein>
    <submittedName>
        <fullName evidence="2">Uncharacterized protein</fullName>
    </submittedName>
</protein>
<organism evidence="2">
    <name type="scientific">viral metagenome</name>
    <dbReference type="NCBI Taxonomy" id="1070528"/>
    <lineage>
        <taxon>unclassified sequences</taxon>
        <taxon>metagenomes</taxon>
        <taxon>organismal metagenomes</taxon>
    </lineage>
</organism>
<proteinExistence type="predicted"/>